<feature type="domain" description="Glucosamine/galactosamine-6-phosphate isomerase" evidence="2">
    <location>
        <begin position="14"/>
        <end position="239"/>
    </location>
</feature>
<sequence length="267" mass="29946">MKRSILLFSKDPFSASKEIAKEIAELIRDKQAQNKPCVLGLATGNSPIELYSELVRLHKYEGLSFKNVISFNLDEYYPIQPDSEQSFYQFMNMYLFDHIDMLPENHHIPDGCLAKDAIDDYCTDYETKIEALCGIDLQILGIGANGHIGFNESGSREDSKTRWVALDDITIKEASPYFSGIEHTPKAAITLGVQKIMEAKRVILMAWGHKKAEIISAAIEGKVTKNVPPSYLQKHHNVTFVLDHASSAKLTRVHSPERLIPTPSGNK</sequence>
<evidence type="ECO:0000313" key="3">
    <source>
        <dbReference type="EMBL" id="PYE82728.1"/>
    </source>
</evidence>
<protein>
    <recommendedName>
        <fullName evidence="1">Glucosamine-6-phosphate deaminase</fullName>
        <ecNumber evidence="1">3.5.99.6</ecNumber>
    </recommendedName>
</protein>
<dbReference type="NCBIfam" id="TIGR00502">
    <property type="entry name" value="nagB"/>
    <property type="match status" value="1"/>
</dbReference>
<gene>
    <name evidence="3" type="ORF">DFQ11_101153</name>
</gene>
<evidence type="ECO:0000256" key="1">
    <source>
        <dbReference type="NCBIfam" id="TIGR00502"/>
    </source>
</evidence>
<dbReference type="InterPro" id="IPR006148">
    <property type="entry name" value="Glc/Gal-6P_isomerase"/>
</dbReference>
<dbReference type="Pfam" id="PF01182">
    <property type="entry name" value="Glucosamine_iso"/>
    <property type="match status" value="1"/>
</dbReference>
<dbReference type="InterPro" id="IPR052960">
    <property type="entry name" value="GlcN6P_deaminase-like"/>
</dbReference>
<dbReference type="EMBL" id="QJTD01000001">
    <property type="protein sequence ID" value="PYE82728.1"/>
    <property type="molecule type" value="Genomic_DNA"/>
</dbReference>
<dbReference type="Gene3D" id="3.40.50.1360">
    <property type="match status" value="1"/>
</dbReference>
<reference evidence="3 4" key="1">
    <citation type="submission" date="2018-06" db="EMBL/GenBank/DDBJ databases">
        <title>Genomic Encyclopedia of Type Strains, Phase III (KMG-III): the genomes of soil and plant-associated and newly described type strains.</title>
        <authorList>
            <person name="Whitman W."/>
        </authorList>
    </citation>
    <scope>NUCLEOTIDE SEQUENCE [LARGE SCALE GENOMIC DNA]</scope>
    <source>
        <strain evidence="3 4">CECT 7945</strain>
    </source>
</reference>
<keyword evidence="3" id="KW-0413">Isomerase</keyword>
<dbReference type="CDD" id="cd01399">
    <property type="entry name" value="GlcN6P_deaminase"/>
    <property type="match status" value="1"/>
</dbReference>
<organism evidence="3 4">
    <name type="scientific">Winogradskyella epiphytica</name>
    <dbReference type="NCBI Taxonomy" id="262005"/>
    <lineage>
        <taxon>Bacteria</taxon>
        <taxon>Pseudomonadati</taxon>
        <taxon>Bacteroidota</taxon>
        <taxon>Flavobacteriia</taxon>
        <taxon>Flavobacteriales</taxon>
        <taxon>Flavobacteriaceae</taxon>
        <taxon>Winogradskyella</taxon>
    </lineage>
</organism>
<keyword evidence="4" id="KW-1185">Reference proteome</keyword>
<name>A0A2V4WZ85_9FLAO</name>
<dbReference type="GO" id="GO:0004342">
    <property type="term" value="F:glucosamine-6-phosphate deaminase activity"/>
    <property type="evidence" value="ECO:0007669"/>
    <property type="project" value="UniProtKB-UniRule"/>
</dbReference>
<dbReference type="Proteomes" id="UP000248054">
    <property type="component" value="Unassembled WGS sequence"/>
</dbReference>
<dbReference type="RefSeq" id="WP_308425313.1">
    <property type="nucleotide sequence ID" value="NZ_BMWQ01000001.1"/>
</dbReference>
<dbReference type="GO" id="GO:0016853">
    <property type="term" value="F:isomerase activity"/>
    <property type="evidence" value="ECO:0007669"/>
    <property type="project" value="UniProtKB-KW"/>
</dbReference>
<dbReference type="PANTHER" id="PTHR42892">
    <property type="entry name" value="GLUCOSAMINE-6-PHOSPHATE DEAMINASE-LIKE PROTEIN BT_0258-RELATED"/>
    <property type="match status" value="1"/>
</dbReference>
<dbReference type="GO" id="GO:0005975">
    <property type="term" value="P:carbohydrate metabolic process"/>
    <property type="evidence" value="ECO:0007669"/>
    <property type="project" value="InterPro"/>
</dbReference>
<dbReference type="AlphaFoldDB" id="A0A2V4WZ85"/>
<proteinExistence type="predicted"/>
<evidence type="ECO:0000313" key="4">
    <source>
        <dbReference type="Proteomes" id="UP000248054"/>
    </source>
</evidence>
<evidence type="ECO:0000259" key="2">
    <source>
        <dbReference type="Pfam" id="PF01182"/>
    </source>
</evidence>
<dbReference type="GO" id="GO:0006046">
    <property type="term" value="P:N-acetylglucosamine catabolic process"/>
    <property type="evidence" value="ECO:0007669"/>
    <property type="project" value="UniProtKB-UniRule"/>
</dbReference>
<dbReference type="PANTHER" id="PTHR42892:SF1">
    <property type="entry name" value="GLUCOSAMINE-6-PHOSPHATE ISOMERASE"/>
    <property type="match status" value="1"/>
</dbReference>
<dbReference type="SUPFAM" id="SSF100950">
    <property type="entry name" value="NagB/RpiA/CoA transferase-like"/>
    <property type="match status" value="1"/>
</dbReference>
<comment type="caution">
    <text evidence="3">The sequence shown here is derived from an EMBL/GenBank/DDBJ whole genome shotgun (WGS) entry which is preliminary data.</text>
</comment>
<dbReference type="InterPro" id="IPR004547">
    <property type="entry name" value="Glucosamine6P_isomerase"/>
</dbReference>
<accession>A0A2V4WZ85</accession>
<dbReference type="EC" id="3.5.99.6" evidence="1"/>
<dbReference type="InterPro" id="IPR037171">
    <property type="entry name" value="NagB/RpiA_transferase-like"/>
</dbReference>